<evidence type="ECO:0000256" key="1">
    <source>
        <dbReference type="ARBA" id="ARBA00000707"/>
    </source>
</evidence>
<organism evidence="4">
    <name type="scientific">Timema bartmani</name>
    <dbReference type="NCBI Taxonomy" id="61472"/>
    <lineage>
        <taxon>Eukaryota</taxon>
        <taxon>Metazoa</taxon>
        <taxon>Ecdysozoa</taxon>
        <taxon>Arthropoda</taxon>
        <taxon>Hexapoda</taxon>
        <taxon>Insecta</taxon>
        <taxon>Pterygota</taxon>
        <taxon>Neoptera</taxon>
        <taxon>Polyneoptera</taxon>
        <taxon>Phasmatodea</taxon>
        <taxon>Timematodea</taxon>
        <taxon>Timematoidea</taxon>
        <taxon>Timematidae</taxon>
        <taxon>Timema</taxon>
    </lineage>
</organism>
<dbReference type="PROSITE" id="PS50235">
    <property type="entry name" value="USP_3"/>
    <property type="match status" value="1"/>
</dbReference>
<dbReference type="GO" id="GO:0016579">
    <property type="term" value="P:protein deubiquitination"/>
    <property type="evidence" value="ECO:0007669"/>
    <property type="project" value="InterPro"/>
</dbReference>
<dbReference type="EMBL" id="OD564495">
    <property type="protein sequence ID" value="CAD7438638.1"/>
    <property type="molecule type" value="Genomic_DNA"/>
</dbReference>
<dbReference type="GO" id="GO:0005794">
    <property type="term" value="C:Golgi apparatus"/>
    <property type="evidence" value="ECO:0007669"/>
    <property type="project" value="TreeGrafter"/>
</dbReference>
<reference evidence="4" key="1">
    <citation type="submission" date="2020-11" db="EMBL/GenBank/DDBJ databases">
        <authorList>
            <person name="Tran Van P."/>
        </authorList>
    </citation>
    <scope>NUCLEOTIDE SEQUENCE</scope>
</reference>
<dbReference type="AlphaFoldDB" id="A0A7R9EPI8"/>
<evidence type="ECO:0000259" key="3">
    <source>
        <dbReference type="PROSITE" id="PS50235"/>
    </source>
</evidence>
<gene>
    <name evidence="4" type="ORF">TBIB3V08_LOCUS1226</name>
</gene>
<comment type="catalytic activity">
    <reaction evidence="1">
        <text>Thiol-dependent hydrolysis of ester, thioester, amide, peptide and isopeptide bonds formed by the C-terminal Gly of ubiquitin (a 76-residue protein attached to proteins as an intracellular targeting signal).</text>
        <dbReference type="EC" id="3.4.19.12"/>
    </reaction>
</comment>
<dbReference type="Pfam" id="PF00443">
    <property type="entry name" value="UCH"/>
    <property type="match status" value="1"/>
</dbReference>
<dbReference type="SUPFAM" id="SSF54001">
    <property type="entry name" value="Cysteine proteinases"/>
    <property type="match status" value="1"/>
</dbReference>
<dbReference type="EC" id="3.4.19.12" evidence="2"/>
<dbReference type="PANTHER" id="PTHR21646:SF76">
    <property type="entry name" value="UBIQUITIN CARBOXYL-TERMINAL HYDROLASE 32"/>
    <property type="match status" value="1"/>
</dbReference>
<evidence type="ECO:0000256" key="2">
    <source>
        <dbReference type="ARBA" id="ARBA00012759"/>
    </source>
</evidence>
<dbReference type="Gene3D" id="3.90.70.10">
    <property type="entry name" value="Cysteine proteinases"/>
    <property type="match status" value="1"/>
</dbReference>
<accession>A0A7R9EPI8</accession>
<dbReference type="InterPro" id="IPR038765">
    <property type="entry name" value="Papain-like_cys_pep_sf"/>
</dbReference>
<feature type="domain" description="USP" evidence="3">
    <location>
        <begin position="1"/>
        <end position="54"/>
    </location>
</feature>
<protein>
    <recommendedName>
        <fullName evidence="2">ubiquitinyl hydrolase 1</fullName>
        <ecNumber evidence="2">3.4.19.12</ecNumber>
    </recommendedName>
</protein>
<dbReference type="GO" id="GO:0004843">
    <property type="term" value="F:cysteine-type deubiquitinase activity"/>
    <property type="evidence" value="ECO:0007669"/>
    <property type="project" value="UniProtKB-EC"/>
</dbReference>
<dbReference type="InterPro" id="IPR001394">
    <property type="entry name" value="Peptidase_C19_UCH"/>
</dbReference>
<sequence length="486" mass="53800">MFQCHSGILGGGHYVSYACNPNGKWYCYNDSSCKEINMVHIDTSSAYMLFYEREGLDHQQYMPSIAGKTADTRDLDDEFDSDLKKLCCLMVMFGVGSYAPGTSSGFRPLLRTSCGLSGMVCRDGPLLYESLEERRSSDSSKGAYSLEHFTWNEQNKLNTPNELEQMIHPNTPSIRTVCRSLLFSLSTASLFLSSKASICLVDCRSSRTLSMSSNSSPSTTASSVSAAFWICSSILQHKDMTVDRAVSHLTAMINAAQDIRDTRIDVILDEASNICAAKSLEIDCFFKEKGAKKRKRLTLEEIIEELHDDAAIERPVLTPLRLRAMTGSEDCTLDGDLESCTQVHCIWKLSSWDYTISLEEKIEDRTWDYAWGQLPRTYLDCLRVHLGSTLVAVLSGATLPWKCLGETLVKTMSLSPLSSGRVIAWSCRSVKIDVSLSGLNIVLPHLIHGVGSPGESPSPLPHPLTPTLELSRLWRKSSSLSLPSSL</sequence>
<name>A0A7R9EPI8_9NEOP</name>
<evidence type="ECO:0000313" key="4">
    <source>
        <dbReference type="EMBL" id="CAD7438638.1"/>
    </source>
</evidence>
<dbReference type="InterPro" id="IPR050185">
    <property type="entry name" value="Ub_carboxyl-term_hydrolase"/>
</dbReference>
<proteinExistence type="predicted"/>
<dbReference type="InterPro" id="IPR028889">
    <property type="entry name" value="USP"/>
</dbReference>
<dbReference type="PANTHER" id="PTHR21646">
    <property type="entry name" value="UBIQUITIN CARBOXYL-TERMINAL HYDROLASE"/>
    <property type="match status" value="1"/>
</dbReference>